<reference evidence="3 4" key="1">
    <citation type="submission" date="2016-10" db="EMBL/GenBank/DDBJ databases">
        <authorList>
            <person name="Varghese N."/>
            <person name="Submissions S."/>
        </authorList>
    </citation>
    <scope>NUCLEOTIDE SEQUENCE [LARGE SCALE GENOMIC DNA]</scope>
    <source>
        <strain evidence="3 4">CGMCC 1.7734</strain>
    </source>
</reference>
<dbReference type="InterPro" id="IPR054738">
    <property type="entry name" value="Siphovirus-type_tail_C"/>
</dbReference>
<dbReference type="EMBL" id="FOEH01000009">
    <property type="protein sequence ID" value="SER00450.1"/>
    <property type="molecule type" value="Genomic_DNA"/>
</dbReference>
<dbReference type="InterPro" id="IPR006520">
    <property type="entry name" value="Dit_BPSPP_N"/>
</dbReference>
<dbReference type="Gene3D" id="2.40.30.200">
    <property type="match status" value="1"/>
</dbReference>
<evidence type="ECO:0000259" key="2">
    <source>
        <dbReference type="Pfam" id="PF22768"/>
    </source>
</evidence>
<sequence length="237" mass="26391">MLFNGVDLTPYLKIKTITGRGIVNRDVEMIEVPGIDGAHYKRKKRPPRPLGIESNIIAKGRTDLRLMIDELNGILAVDEPKSIIFPDEPNIEYFGIPAQTGENDEFFFMHQGQMTIICPNPDKYGSEKVYNFTSGAIALTNNGTADAKPIIDVTMDVASSDLVISNGEKTLRVIYDLVIGDALQIDFQKRKVFINGVLQMTAVDLNNPHFFALKPGENNLTITPATTASLTYREMWK</sequence>
<organism evidence="3 4">
    <name type="scientific">Virgibacillus subterraneus</name>
    <dbReference type="NCBI Taxonomy" id="621109"/>
    <lineage>
        <taxon>Bacteria</taxon>
        <taxon>Bacillati</taxon>
        <taxon>Bacillota</taxon>
        <taxon>Bacilli</taxon>
        <taxon>Bacillales</taxon>
        <taxon>Bacillaceae</taxon>
        <taxon>Virgibacillus</taxon>
    </lineage>
</organism>
<dbReference type="Gene3D" id="2.60.120.860">
    <property type="match status" value="1"/>
</dbReference>
<dbReference type="Proteomes" id="UP000198733">
    <property type="component" value="Unassembled WGS sequence"/>
</dbReference>
<comment type="caution">
    <text evidence="3">The sequence shown here is derived from an EMBL/GenBank/DDBJ whole genome shotgun (WGS) entry which is preliminary data.</text>
</comment>
<gene>
    <name evidence="3" type="ORF">SAMN05216232_3935</name>
</gene>
<name>A0A1H9KMS3_9BACI</name>
<evidence type="ECO:0000259" key="1">
    <source>
        <dbReference type="Pfam" id="PF05709"/>
    </source>
</evidence>
<dbReference type="Pfam" id="PF22768">
    <property type="entry name" value="SPP1_Dit"/>
    <property type="match status" value="1"/>
</dbReference>
<feature type="domain" description="Siphovirus-type tail component RIFT-related" evidence="1">
    <location>
        <begin position="20"/>
        <end position="118"/>
    </location>
</feature>
<keyword evidence="4" id="KW-1185">Reference proteome</keyword>
<proteinExistence type="predicted"/>
<protein>
    <submittedName>
        <fullName evidence="3">Phage tail component, N-terminal domain-containing protein</fullName>
    </submittedName>
</protein>
<feature type="domain" description="Siphovirus-type tail component C-terminal" evidence="2">
    <location>
        <begin position="142"/>
        <end position="236"/>
    </location>
</feature>
<dbReference type="NCBIfam" id="TIGR01633">
    <property type="entry name" value="phi3626_gp14_N"/>
    <property type="match status" value="1"/>
</dbReference>
<dbReference type="Pfam" id="PF05709">
    <property type="entry name" value="Sipho_tail"/>
    <property type="match status" value="1"/>
</dbReference>
<evidence type="ECO:0000313" key="3">
    <source>
        <dbReference type="EMBL" id="SER00450.1"/>
    </source>
</evidence>
<dbReference type="InterPro" id="IPR008841">
    <property type="entry name" value="Siphovirus-type_tail_N"/>
</dbReference>
<accession>A0A1H9KMS3</accession>
<dbReference type="RefSeq" id="WP_092506369.1">
    <property type="nucleotide sequence ID" value="NZ_FOEH01000009.1"/>
</dbReference>
<evidence type="ECO:0000313" key="4">
    <source>
        <dbReference type="Proteomes" id="UP000198733"/>
    </source>
</evidence>